<proteinExistence type="predicted"/>
<gene>
    <name evidence="1" type="ORF">BD311DRAFT_766946</name>
</gene>
<evidence type="ECO:0000313" key="1">
    <source>
        <dbReference type="EMBL" id="TBU24257.1"/>
    </source>
</evidence>
<reference evidence="1" key="1">
    <citation type="submission" date="2019-01" db="EMBL/GenBank/DDBJ databases">
        <title>Draft genome sequences of three monokaryotic isolates of the white-rot basidiomycete fungus Dichomitus squalens.</title>
        <authorList>
            <consortium name="DOE Joint Genome Institute"/>
            <person name="Lopez S.C."/>
            <person name="Andreopoulos B."/>
            <person name="Pangilinan J."/>
            <person name="Lipzen A."/>
            <person name="Riley R."/>
            <person name="Ahrendt S."/>
            <person name="Ng V."/>
            <person name="Barry K."/>
            <person name="Daum C."/>
            <person name="Grigoriev I.V."/>
            <person name="Hilden K.S."/>
            <person name="Makela M.R."/>
            <person name="de Vries R.P."/>
        </authorList>
    </citation>
    <scope>NUCLEOTIDE SEQUENCE [LARGE SCALE GENOMIC DNA]</scope>
    <source>
        <strain evidence="1">OM18370.1</strain>
    </source>
</reference>
<dbReference type="EMBL" id="ML143484">
    <property type="protein sequence ID" value="TBU24257.1"/>
    <property type="molecule type" value="Genomic_DNA"/>
</dbReference>
<sequence>MPDSSAIAHLRELMFLYQANADPHVVVARYAGWNVRRATYRGPKPYAFATYASGSSQSARVIYKYLTGLIRPTYVWIADRRRERDRNAVGCCLDLADADGNHHL</sequence>
<name>A0A4Q9MCK0_9APHY</name>
<organism evidence="1">
    <name type="scientific">Dichomitus squalens</name>
    <dbReference type="NCBI Taxonomy" id="114155"/>
    <lineage>
        <taxon>Eukaryota</taxon>
        <taxon>Fungi</taxon>
        <taxon>Dikarya</taxon>
        <taxon>Basidiomycota</taxon>
        <taxon>Agaricomycotina</taxon>
        <taxon>Agaricomycetes</taxon>
        <taxon>Polyporales</taxon>
        <taxon>Polyporaceae</taxon>
        <taxon>Dichomitus</taxon>
    </lineage>
</organism>
<protein>
    <submittedName>
        <fullName evidence="1">Uncharacterized protein</fullName>
    </submittedName>
</protein>
<dbReference type="Proteomes" id="UP000292957">
    <property type="component" value="Unassembled WGS sequence"/>
</dbReference>
<dbReference type="AlphaFoldDB" id="A0A4Q9MCK0"/>
<accession>A0A4Q9MCK0</accession>